<keyword evidence="9 20" id="KW-0812">Transmembrane</keyword>
<keyword evidence="12" id="KW-0833">Ubl conjugation pathway</keyword>
<evidence type="ECO:0000256" key="1">
    <source>
        <dbReference type="ARBA" id="ARBA00000900"/>
    </source>
</evidence>
<feature type="transmembrane region" description="Helical" evidence="20">
    <location>
        <begin position="165"/>
        <end position="184"/>
    </location>
</feature>
<gene>
    <name evidence="22" type="ORF">GOMPHAMPRED_000705</name>
</gene>
<dbReference type="GO" id="GO:0008270">
    <property type="term" value="F:zinc ion binding"/>
    <property type="evidence" value="ECO:0007669"/>
    <property type="project" value="UniProtKB-KW"/>
</dbReference>
<dbReference type="GO" id="GO:0016567">
    <property type="term" value="P:protein ubiquitination"/>
    <property type="evidence" value="ECO:0007669"/>
    <property type="project" value="UniProtKB-ARBA"/>
</dbReference>
<comment type="pathway">
    <text evidence="3">Protein modification; protein ubiquitination.</text>
</comment>
<evidence type="ECO:0000256" key="2">
    <source>
        <dbReference type="ARBA" id="ARBA00004585"/>
    </source>
</evidence>
<comment type="caution">
    <text evidence="22">The sequence shown here is derived from an EMBL/GenBank/DDBJ whole genome shotgun (WGS) entry which is preliminary data.</text>
</comment>
<sequence length="335" mass="37994">MATVEGSQSQSFVYPYAAAPDIIRSAEKDKYFQSVLLQHLSNVLRKLYGSRYLHIHSSGLTTFTELLYFCSTTLIGNRTLGEEYCDIVQVEEKGFKRPGLLQRSGFIISSILLPYFAGKAVPRIKPYIEQRLQAGLREGDEKRSSAQPIRRYLLNNLDTIMSPSLIYGIGLAVFYFTGSYYHLSKRLFKLRYVFTRIEKNTDEQISYEVLGALLTIQMIAQGWMHAQATLKSNQGEIVQLEKIGAPGVGTFNTITNTPHSKDPIYILKDENTFGWIQGEQQRKCTLCLEELKDPSATTCGHVFCWECIAGWIQEKPECPLCRQSIQAQHVLPLRG</sequence>
<evidence type="ECO:0000256" key="10">
    <source>
        <dbReference type="ARBA" id="ARBA00022723"/>
    </source>
</evidence>
<evidence type="ECO:0000256" key="4">
    <source>
        <dbReference type="ARBA" id="ARBA00008704"/>
    </source>
</evidence>
<dbReference type="PANTHER" id="PTHR23350">
    <property type="entry name" value="PEROXISOME ASSEMBLY PROTEIN 10"/>
    <property type="match status" value="1"/>
</dbReference>
<evidence type="ECO:0000256" key="20">
    <source>
        <dbReference type="SAM" id="Phobius"/>
    </source>
</evidence>
<dbReference type="CDD" id="cd16527">
    <property type="entry name" value="RING-HC_PEX10"/>
    <property type="match status" value="1"/>
</dbReference>
<evidence type="ECO:0000256" key="3">
    <source>
        <dbReference type="ARBA" id="ARBA00004906"/>
    </source>
</evidence>
<dbReference type="InterPro" id="IPR013083">
    <property type="entry name" value="Znf_RING/FYVE/PHD"/>
</dbReference>
<evidence type="ECO:0000256" key="7">
    <source>
        <dbReference type="ARBA" id="ARBA00022593"/>
    </source>
</evidence>
<evidence type="ECO:0000313" key="23">
    <source>
        <dbReference type="Proteomes" id="UP000664169"/>
    </source>
</evidence>
<dbReference type="AlphaFoldDB" id="A0A8H3F0K4"/>
<dbReference type="Gene3D" id="3.30.40.10">
    <property type="entry name" value="Zinc/RING finger domain, C3HC4 (zinc finger)"/>
    <property type="match status" value="1"/>
</dbReference>
<keyword evidence="13" id="KW-0862">Zinc</keyword>
<evidence type="ECO:0000256" key="11">
    <source>
        <dbReference type="ARBA" id="ARBA00022771"/>
    </source>
</evidence>
<evidence type="ECO:0000256" key="15">
    <source>
        <dbReference type="ARBA" id="ARBA00022989"/>
    </source>
</evidence>
<dbReference type="OrthoDB" id="6270329at2759"/>
<feature type="domain" description="RING-type" evidence="21">
    <location>
        <begin position="284"/>
        <end position="322"/>
    </location>
</feature>
<keyword evidence="10" id="KW-0479">Metal-binding</keyword>
<keyword evidence="23" id="KW-1185">Reference proteome</keyword>
<dbReference type="PROSITE" id="PS50089">
    <property type="entry name" value="ZF_RING_2"/>
    <property type="match status" value="1"/>
</dbReference>
<organism evidence="22 23">
    <name type="scientific">Gomphillus americanus</name>
    <dbReference type="NCBI Taxonomy" id="1940652"/>
    <lineage>
        <taxon>Eukaryota</taxon>
        <taxon>Fungi</taxon>
        <taxon>Dikarya</taxon>
        <taxon>Ascomycota</taxon>
        <taxon>Pezizomycotina</taxon>
        <taxon>Lecanoromycetes</taxon>
        <taxon>OSLEUM clade</taxon>
        <taxon>Ostropomycetidae</taxon>
        <taxon>Ostropales</taxon>
        <taxon>Graphidaceae</taxon>
        <taxon>Gomphilloideae</taxon>
        <taxon>Gomphillus</taxon>
    </lineage>
</organism>
<dbReference type="InterPro" id="IPR006845">
    <property type="entry name" value="Pex_N"/>
</dbReference>
<evidence type="ECO:0000313" key="22">
    <source>
        <dbReference type="EMBL" id="CAF9915333.1"/>
    </source>
</evidence>
<dbReference type="InterPro" id="IPR017907">
    <property type="entry name" value="Znf_RING_CS"/>
</dbReference>
<evidence type="ECO:0000256" key="19">
    <source>
        <dbReference type="PROSITE-ProRule" id="PRU00175"/>
    </source>
</evidence>
<reference evidence="22" key="1">
    <citation type="submission" date="2021-03" db="EMBL/GenBank/DDBJ databases">
        <authorList>
            <person name="Tagirdzhanova G."/>
        </authorList>
    </citation>
    <scope>NUCLEOTIDE SEQUENCE</scope>
</reference>
<dbReference type="FunFam" id="3.30.40.10:FF:000395">
    <property type="entry name" value="Putative Peroxisome biosynthesis protein (Peroxin-10)"/>
    <property type="match status" value="1"/>
</dbReference>
<name>A0A8H3F0K4_9LECA</name>
<comment type="similarity">
    <text evidence="4">Belongs to the pex2/pex10/pex12 family.</text>
</comment>
<dbReference type="SMART" id="SM00184">
    <property type="entry name" value="RING"/>
    <property type="match status" value="1"/>
</dbReference>
<evidence type="ECO:0000256" key="17">
    <source>
        <dbReference type="ARBA" id="ARBA00023140"/>
    </source>
</evidence>
<dbReference type="GO" id="GO:0005778">
    <property type="term" value="C:peroxisomal membrane"/>
    <property type="evidence" value="ECO:0007669"/>
    <property type="project" value="UniProtKB-SubCell"/>
</dbReference>
<evidence type="ECO:0000256" key="12">
    <source>
        <dbReference type="ARBA" id="ARBA00022786"/>
    </source>
</evidence>
<dbReference type="PROSITE" id="PS00518">
    <property type="entry name" value="ZF_RING_1"/>
    <property type="match status" value="1"/>
</dbReference>
<evidence type="ECO:0000256" key="14">
    <source>
        <dbReference type="ARBA" id="ARBA00022927"/>
    </source>
</evidence>
<evidence type="ECO:0000256" key="9">
    <source>
        <dbReference type="ARBA" id="ARBA00022692"/>
    </source>
</evidence>
<dbReference type="Proteomes" id="UP000664169">
    <property type="component" value="Unassembled WGS sequence"/>
</dbReference>
<dbReference type="EMBL" id="CAJPDQ010000010">
    <property type="protein sequence ID" value="CAF9915333.1"/>
    <property type="molecule type" value="Genomic_DNA"/>
</dbReference>
<evidence type="ECO:0000256" key="13">
    <source>
        <dbReference type="ARBA" id="ARBA00022833"/>
    </source>
</evidence>
<evidence type="ECO:0000256" key="5">
    <source>
        <dbReference type="ARBA" id="ARBA00012483"/>
    </source>
</evidence>
<comment type="catalytic activity">
    <reaction evidence="1">
        <text>S-ubiquitinyl-[E2 ubiquitin-conjugating enzyme]-L-cysteine + [acceptor protein]-L-lysine = [E2 ubiquitin-conjugating enzyme]-L-cysteine + N(6)-ubiquitinyl-[acceptor protein]-L-lysine.</text>
        <dbReference type="EC" id="2.3.2.27"/>
    </reaction>
</comment>
<keyword evidence="15 20" id="KW-1133">Transmembrane helix</keyword>
<dbReference type="Pfam" id="PF04757">
    <property type="entry name" value="Pex2_Pex12"/>
    <property type="match status" value="1"/>
</dbReference>
<evidence type="ECO:0000259" key="21">
    <source>
        <dbReference type="PROSITE" id="PS50089"/>
    </source>
</evidence>
<keyword evidence="11 19" id="KW-0863">Zinc-finger</keyword>
<evidence type="ECO:0000256" key="6">
    <source>
        <dbReference type="ARBA" id="ARBA00022448"/>
    </source>
</evidence>
<proteinExistence type="inferred from homology"/>
<dbReference type="InterPro" id="IPR001841">
    <property type="entry name" value="Znf_RING"/>
</dbReference>
<dbReference type="Pfam" id="PF13923">
    <property type="entry name" value="zf-C3HC4_2"/>
    <property type="match status" value="1"/>
</dbReference>
<keyword evidence="6" id="KW-0813">Transport</keyword>
<keyword evidence="8" id="KW-0808">Transferase</keyword>
<accession>A0A8H3F0K4</accession>
<evidence type="ECO:0000256" key="16">
    <source>
        <dbReference type="ARBA" id="ARBA00023136"/>
    </source>
</evidence>
<evidence type="ECO:0000256" key="8">
    <source>
        <dbReference type="ARBA" id="ARBA00022679"/>
    </source>
</evidence>
<dbReference type="SUPFAM" id="SSF57850">
    <property type="entry name" value="RING/U-box"/>
    <property type="match status" value="1"/>
</dbReference>
<keyword evidence="14" id="KW-0653">Protein transport</keyword>
<dbReference type="GO" id="GO:0061630">
    <property type="term" value="F:ubiquitin protein ligase activity"/>
    <property type="evidence" value="ECO:0007669"/>
    <property type="project" value="UniProtKB-EC"/>
</dbReference>
<keyword evidence="7" id="KW-0962">Peroxisome biogenesis</keyword>
<dbReference type="PANTHER" id="PTHR23350:SF0">
    <property type="entry name" value="PEROXISOME BIOGENESIS FACTOR 10"/>
    <property type="match status" value="1"/>
</dbReference>
<protein>
    <recommendedName>
        <fullName evidence="5">RING-type E3 ubiquitin transferase</fullName>
        <ecNumber evidence="5">2.3.2.27</ecNumber>
    </recommendedName>
    <alternativeName>
        <fullName evidence="18">Peroxin-10</fullName>
    </alternativeName>
</protein>
<evidence type="ECO:0000256" key="18">
    <source>
        <dbReference type="ARBA" id="ARBA00041230"/>
    </source>
</evidence>
<keyword evidence="17" id="KW-0576">Peroxisome</keyword>
<dbReference type="GO" id="GO:0016562">
    <property type="term" value="P:protein import into peroxisome matrix, receptor recycling"/>
    <property type="evidence" value="ECO:0007669"/>
    <property type="project" value="UniProtKB-ARBA"/>
</dbReference>
<dbReference type="InterPro" id="IPR025654">
    <property type="entry name" value="PEX2/10"/>
</dbReference>
<dbReference type="EC" id="2.3.2.27" evidence="5"/>
<keyword evidence="16 20" id="KW-0472">Membrane</keyword>
<comment type="subcellular location">
    <subcellularLocation>
        <location evidence="2">Peroxisome membrane</location>
        <topology evidence="2">Multi-pass membrane protein</topology>
    </subcellularLocation>
</comment>